<dbReference type="CDD" id="cd14707">
    <property type="entry name" value="bZIP_plant_BZIP46"/>
    <property type="match status" value="1"/>
</dbReference>
<keyword evidence="3" id="KW-0805">Transcription regulation</keyword>
<evidence type="ECO:0000256" key="5">
    <source>
        <dbReference type="ARBA" id="ARBA00023163"/>
    </source>
</evidence>
<reference evidence="10" key="1">
    <citation type="submission" date="2021-03" db="EMBL/GenBank/DDBJ databases">
        <authorList>
            <consortium name="Genoscope - CEA"/>
            <person name="William W."/>
        </authorList>
    </citation>
    <scope>NUCLEOTIDE SEQUENCE</scope>
    <source>
        <strain evidence="10">Doubled-haploid Pahang</strain>
    </source>
</reference>
<dbReference type="Pfam" id="PF00170">
    <property type="entry name" value="bZIP_1"/>
    <property type="match status" value="1"/>
</dbReference>
<evidence type="ECO:0000313" key="10">
    <source>
        <dbReference type="EMBL" id="CAG1837602.1"/>
    </source>
</evidence>
<organism evidence="10">
    <name type="scientific">Musa acuminata subsp. malaccensis</name>
    <name type="common">Wild banana</name>
    <name type="synonym">Musa malaccensis</name>
    <dbReference type="NCBI Taxonomy" id="214687"/>
    <lineage>
        <taxon>Eukaryota</taxon>
        <taxon>Viridiplantae</taxon>
        <taxon>Streptophyta</taxon>
        <taxon>Embryophyta</taxon>
        <taxon>Tracheophyta</taxon>
        <taxon>Spermatophyta</taxon>
        <taxon>Magnoliopsida</taxon>
        <taxon>Liliopsida</taxon>
        <taxon>Zingiberales</taxon>
        <taxon>Musaceae</taxon>
        <taxon>Musa</taxon>
    </lineage>
</organism>
<dbReference type="PANTHER" id="PTHR22952:SF446">
    <property type="entry name" value="ABSCISIC ACID-INSENSITIVE 5-LIKE PROTEIN 5-RELATED"/>
    <property type="match status" value="1"/>
</dbReference>
<dbReference type="InterPro" id="IPR046347">
    <property type="entry name" value="bZIP_sf"/>
</dbReference>
<gene>
    <name evidence="10" type="ORF">GSMUA_257790.1</name>
</gene>
<dbReference type="PROSITE" id="PS50217">
    <property type="entry name" value="BZIP"/>
    <property type="match status" value="1"/>
</dbReference>
<dbReference type="InterPro" id="IPR043452">
    <property type="entry name" value="BZIP46-like"/>
</dbReference>
<dbReference type="InterPro" id="IPR004827">
    <property type="entry name" value="bZIP"/>
</dbReference>
<dbReference type="SMART" id="SM00338">
    <property type="entry name" value="BRLZ"/>
    <property type="match status" value="1"/>
</dbReference>
<dbReference type="GO" id="GO:0045893">
    <property type="term" value="P:positive regulation of DNA-templated transcription"/>
    <property type="evidence" value="ECO:0007669"/>
    <property type="project" value="InterPro"/>
</dbReference>
<evidence type="ECO:0000256" key="3">
    <source>
        <dbReference type="ARBA" id="ARBA00023015"/>
    </source>
</evidence>
<dbReference type="GO" id="GO:0003677">
    <property type="term" value="F:DNA binding"/>
    <property type="evidence" value="ECO:0007669"/>
    <property type="project" value="UniProtKB-KW"/>
</dbReference>
<dbReference type="GO" id="GO:0005634">
    <property type="term" value="C:nucleus"/>
    <property type="evidence" value="ECO:0007669"/>
    <property type="project" value="UniProtKB-SubCell"/>
</dbReference>
<dbReference type="GO" id="GO:0003700">
    <property type="term" value="F:DNA-binding transcription factor activity"/>
    <property type="evidence" value="ECO:0007669"/>
    <property type="project" value="InterPro"/>
</dbReference>
<keyword evidence="2" id="KW-0938">Abscisic acid signaling pathway</keyword>
<accession>A0A8D6ZWA3</accession>
<feature type="region of interest" description="Disordered" evidence="8">
    <location>
        <begin position="152"/>
        <end position="173"/>
    </location>
</feature>
<evidence type="ECO:0000259" key="9">
    <source>
        <dbReference type="PROSITE" id="PS50217"/>
    </source>
</evidence>
<evidence type="ECO:0000256" key="1">
    <source>
        <dbReference type="ARBA" id="ARBA00004123"/>
    </source>
</evidence>
<evidence type="ECO:0000256" key="2">
    <source>
        <dbReference type="ARBA" id="ARBA00022682"/>
    </source>
</evidence>
<feature type="compositionally biased region" description="Gly residues" evidence="8">
    <location>
        <begin position="10"/>
        <end position="24"/>
    </location>
</feature>
<proteinExistence type="predicted"/>
<keyword evidence="7" id="KW-0175">Coiled coil</keyword>
<dbReference type="PROSITE" id="PS00036">
    <property type="entry name" value="BZIP_BASIC"/>
    <property type="match status" value="1"/>
</dbReference>
<comment type="subcellular location">
    <subcellularLocation>
        <location evidence="1">Nucleus</location>
    </subcellularLocation>
</comment>
<dbReference type="PANTHER" id="PTHR22952">
    <property type="entry name" value="CAMP-RESPONSE ELEMENT BINDING PROTEIN-RELATED"/>
    <property type="match status" value="1"/>
</dbReference>
<feature type="coiled-coil region" evidence="7">
    <location>
        <begin position="348"/>
        <end position="375"/>
    </location>
</feature>
<keyword evidence="6" id="KW-0539">Nucleus</keyword>
<evidence type="ECO:0000256" key="8">
    <source>
        <dbReference type="SAM" id="MobiDB-lite"/>
    </source>
</evidence>
<dbReference type="FunFam" id="1.20.5.170:FF:000036">
    <property type="entry name" value="ABSCISIC ACID-INSENSITIVE 5-like protein 2"/>
    <property type="match status" value="1"/>
</dbReference>
<keyword evidence="5" id="KW-0804">Transcription</keyword>
<sequence length="420" mass="44643">MNFNKHSMMGDGGGGGSGAEAKGGGGLARQTSVYSLTLDEFQSTLGGLGKDFGSMNMDELLKNIWTAEESQVMAAVAAPVLDAGLQRQGSFTLPRTLSQKTVDEVWRGLVCLPQNPPAAAVAGVSHHQRQPTLGEMTLEEFLVRAGVVREQPAAPSTSLPQRLNGDHSNNGNSNNNAISNVLFGDPPVANNASSLALGFTQASRNSRDVVLTNPIANSSVTNLPMMATAEPSQFVVPHGAVDLGNPQRNRGGGLVGIGDAGLKNGLMSGAVGLGTVAGTVAVGSPANHLASDALRKSGGDLSSVSPVPYAFGGGLRGRKPSAVEKVLERRQRRMIKNRESAARSRARKQAYTMELEAEVAKLKELNEELQKKQADGSFLTMSIYFQEKMMDMQKHQVFEIINQQRGPKKLCLRRTQTGPW</sequence>
<feature type="domain" description="BZIP" evidence="9">
    <location>
        <begin position="327"/>
        <end position="372"/>
    </location>
</feature>
<dbReference type="SUPFAM" id="SSF57959">
    <property type="entry name" value="Leucine zipper domain"/>
    <property type="match status" value="1"/>
</dbReference>
<evidence type="ECO:0000256" key="6">
    <source>
        <dbReference type="ARBA" id="ARBA00023242"/>
    </source>
</evidence>
<dbReference type="GO" id="GO:0009738">
    <property type="term" value="P:abscisic acid-activated signaling pathway"/>
    <property type="evidence" value="ECO:0007669"/>
    <property type="project" value="UniProtKB-KW"/>
</dbReference>
<feature type="region of interest" description="Disordered" evidence="8">
    <location>
        <begin position="1"/>
        <end position="24"/>
    </location>
</feature>
<dbReference type="Gene3D" id="1.20.5.170">
    <property type="match status" value="1"/>
</dbReference>
<protein>
    <submittedName>
        <fullName evidence="10">(wild Malaysian banana) hypothetical protein</fullName>
    </submittedName>
</protein>
<dbReference type="EMBL" id="HG996470">
    <property type="protein sequence ID" value="CAG1837602.1"/>
    <property type="molecule type" value="Genomic_DNA"/>
</dbReference>
<evidence type="ECO:0000256" key="4">
    <source>
        <dbReference type="ARBA" id="ARBA00023125"/>
    </source>
</evidence>
<name>A0A8D6ZWA3_MUSAM</name>
<keyword evidence="4" id="KW-0238">DNA-binding</keyword>
<evidence type="ECO:0000256" key="7">
    <source>
        <dbReference type="SAM" id="Coils"/>
    </source>
</evidence>
<dbReference type="AlphaFoldDB" id="A0A8D6ZWA3"/>